<accession>A0A1M5QLM3</accession>
<dbReference type="STRING" id="1123382.SAMN02745221_01797"/>
<dbReference type="OrthoDB" id="6392at2"/>
<sequence>MLDKREYLIILKDFYASLLTDKQQYVLELYYEHDLSLSEIAEEMGISRQAVYDLLKRSEGLLHDYEAKLGLVQRFLAIKSKLEKVCTLLEDDKWGTDDDRRHEIAGMLREITELL</sequence>
<comment type="similarity">
    <text evidence="1 3">Belongs to the UPF0122 family.</text>
</comment>
<organism evidence="4 5">
    <name type="scientific">Thermosyntropha lipolytica DSM 11003</name>
    <dbReference type="NCBI Taxonomy" id="1123382"/>
    <lineage>
        <taxon>Bacteria</taxon>
        <taxon>Bacillati</taxon>
        <taxon>Bacillota</taxon>
        <taxon>Clostridia</taxon>
        <taxon>Eubacteriales</taxon>
        <taxon>Syntrophomonadaceae</taxon>
        <taxon>Thermosyntropha</taxon>
    </lineage>
</organism>
<dbReference type="AlphaFoldDB" id="A0A1M5QLM3"/>
<dbReference type="Pfam" id="PF04297">
    <property type="entry name" value="UPF0122"/>
    <property type="match status" value="1"/>
</dbReference>
<protein>
    <recommendedName>
        <fullName evidence="3">UPF0122 protein SAMN02745221_01797</fullName>
    </recommendedName>
</protein>
<dbReference type="SUPFAM" id="SSF88659">
    <property type="entry name" value="Sigma3 and sigma4 domains of RNA polymerase sigma factors"/>
    <property type="match status" value="1"/>
</dbReference>
<evidence type="ECO:0000313" key="5">
    <source>
        <dbReference type="Proteomes" id="UP000242329"/>
    </source>
</evidence>
<dbReference type="Gene3D" id="1.10.10.10">
    <property type="entry name" value="Winged helix-like DNA-binding domain superfamily/Winged helix DNA-binding domain"/>
    <property type="match status" value="1"/>
</dbReference>
<dbReference type="Proteomes" id="UP000242329">
    <property type="component" value="Unassembled WGS sequence"/>
</dbReference>
<evidence type="ECO:0000256" key="1">
    <source>
        <dbReference type="ARBA" id="ARBA00008720"/>
    </source>
</evidence>
<comment type="function">
    <text evidence="2 3">Might take part in the signal recognition particle (SRP) pathway. This is inferred from the conservation of its genetic proximity to ftsY/ffh. May be a regulatory protein.</text>
</comment>
<gene>
    <name evidence="4" type="ORF">SAMN02745221_01797</name>
</gene>
<dbReference type="InterPro" id="IPR013324">
    <property type="entry name" value="RNA_pol_sigma_r3/r4-like"/>
</dbReference>
<dbReference type="PANTHER" id="PTHR40083:SF1">
    <property type="entry name" value="UPF0122 PROTEIN YLXM"/>
    <property type="match status" value="1"/>
</dbReference>
<proteinExistence type="inferred from homology"/>
<dbReference type="InterPro" id="IPR007394">
    <property type="entry name" value="UPF0122"/>
</dbReference>
<dbReference type="InterPro" id="IPR036388">
    <property type="entry name" value="WH-like_DNA-bd_sf"/>
</dbReference>
<keyword evidence="5" id="KW-1185">Reference proteome</keyword>
<dbReference type="PANTHER" id="PTHR40083">
    <property type="entry name" value="UPF0122 PROTEIN CBO2450/CLC_2298"/>
    <property type="match status" value="1"/>
</dbReference>
<evidence type="ECO:0000256" key="2">
    <source>
        <dbReference type="ARBA" id="ARBA00024764"/>
    </source>
</evidence>
<dbReference type="NCBIfam" id="NF045758">
    <property type="entry name" value="YlxM"/>
    <property type="match status" value="1"/>
</dbReference>
<dbReference type="HAMAP" id="MF_00245">
    <property type="entry name" value="UPF0122"/>
    <property type="match status" value="1"/>
</dbReference>
<dbReference type="RefSeq" id="WP_073093053.1">
    <property type="nucleotide sequence ID" value="NZ_FQWY01000036.1"/>
</dbReference>
<reference evidence="5" key="1">
    <citation type="submission" date="2016-11" db="EMBL/GenBank/DDBJ databases">
        <authorList>
            <person name="Varghese N."/>
            <person name="Submissions S."/>
        </authorList>
    </citation>
    <scope>NUCLEOTIDE SEQUENCE [LARGE SCALE GENOMIC DNA]</scope>
    <source>
        <strain evidence="5">DSM 11003</strain>
    </source>
</reference>
<name>A0A1M5QLM3_9FIRM</name>
<dbReference type="InterPro" id="IPR054831">
    <property type="entry name" value="UPF0122_fam_protein"/>
</dbReference>
<dbReference type="EMBL" id="FQWY01000036">
    <property type="protein sequence ID" value="SHH15035.1"/>
    <property type="molecule type" value="Genomic_DNA"/>
</dbReference>
<evidence type="ECO:0000256" key="3">
    <source>
        <dbReference type="HAMAP-Rule" id="MF_00245"/>
    </source>
</evidence>
<evidence type="ECO:0000313" key="4">
    <source>
        <dbReference type="EMBL" id="SHH15035.1"/>
    </source>
</evidence>